<evidence type="ECO:0000256" key="1">
    <source>
        <dbReference type="ARBA" id="ARBA00006484"/>
    </source>
</evidence>
<dbReference type="GO" id="GO:0016491">
    <property type="term" value="F:oxidoreductase activity"/>
    <property type="evidence" value="ECO:0007669"/>
    <property type="project" value="UniProtKB-KW"/>
</dbReference>
<proteinExistence type="inferred from homology"/>
<dbReference type="Gene3D" id="3.40.50.720">
    <property type="entry name" value="NAD(P)-binding Rossmann-like Domain"/>
    <property type="match status" value="1"/>
</dbReference>
<dbReference type="InterPro" id="IPR036291">
    <property type="entry name" value="NAD(P)-bd_dom_sf"/>
</dbReference>
<accession>A0A1Y2ACS3</accession>
<reference evidence="3 4" key="1">
    <citation type="submission" date="2016-07" db="EMBL/GenBank/DDBJ databases">
        <title>Pervasive Adenine N6-methylation of Active Genes in Fungi.</title>
        <authorList>
            <consortium name="DOE Joint Genome Institute"/>
            <person name="Mondo S.J."/>
            <person name="Dannebaum R.O."/>
            <person name="Kuo R.C."/>
            <person name="Labutti K."/>
            <person name="Haridas S."/>
            <person name="Kuo A."/>
            <person name="Salamov A."/>
            <person name="Ahrendt S.R."/>
            <person name="Lipzen A."/>
            <person name="Sullivan W."/>
            <person name="Andreopoulos W.B."/>
            <person name="Clum A."/>
            <person name="Lindquist E."/>
            <person name="Daum C."/>
            <person name="Ramamoorthy G.K."/>
            <person name="Gryganskyi A."/>
            <person name="Culley D."/>
            <person name="Magnuson J.K."/>
            <person name="James T.Y."/>
            <person name="O'Malley M.A."/>
            <person name="Stajich J.E."/>
            <person name="Spatafora J.W."/>
            <person name="Visel A."/>
            <person name="Grigoriev I.V."/>
        </authorList>
    </citation>
    <scope>NUCLEOTIDE SEQUENCE [LARGE SCALE GENOMIC DNA]</scope>
    <source>
        <strain evidence="3 4">CBS 115471</strain>
    </source>
</reference>
<dbReference type="PANTHER" id="PTHR24320:SF154">
    <property type="entry name" value="OXIDOREDUCTASE, SHORT-CHAIN DEHYDROGENASE_REDUCTASE FAMILY (AFU_ORTHOLOGUE AFUA_2G04560)"/>
    <property type="match status" value="1"/>
</dbReference>
<dbReference type="EMBL" id="MCFA01000001">
    <property type="protein sequence ID" value="ORY19795.1"/>
    <property type="molecule type" value="Genomic_DNA"/>
</dbReference>
<evidence type="ECO:0000256" key="2">
    <source>
        <dbReference type="ARBA" id="ARBA00023002"/>
    </source>
</evidence>
<keyword evidence="4" id="KW-1185">Reference proteome</keyword>
<name>A0A1Y2ACS3_9PLEO</name>
<dbReference type="AlphaFoldDB" id="A0A1Y2ACS3"/>
<organism evidence="3 4">
    <name type="scientific">Clohesyomyces aquaticus</name>
    <dbReference type="NCBI Taxonomy" id="1231657"/>
    <lineage>
        <taxon>Eukaryota</taxon>
        <taxon>Fungi</taxon>
        <taxon>Dikarya</taxon>
        <taxon>Ascomycota</taxon>
        <taxon>Pezizomycotina</taxon>
        <taxon>Dothideomycetes</taxon>
        <taxon>Pleosporomycetidae</taxon>
        <taxon>Pleosporales</taxon>
        <taxon>Lindgomycetaceae</taxon>
        <taxon>Clohesyomyces</taxon>
    </lineage>
</organism>
<protein>
    <submittedName>
        <fullName evidence="3">Dehydrogenase with different specificitie</fullName>
    </submittedName>
</protein>
<dbReference type="Pfam" id="PF00106">
    <property type="entry name" value="adh_short"/>
    <property type="match status" value="1"/>
</dbReference>
<evidence type="ECO:0000313" key="3">
    <source>
        <dbReference type="EMBL" id="ORY19795.1"/>
    </source>
</evidence>
<comment type="similarity">
    <text evidence="1">Belongs to the short-chain dehydrogenases/reductases (SDR) family.</text>
</comment>
<dbReference type="STRING" id="1231657.A0A1Y2ACS3"/>
<keyword evidence="2" id="KW-0560">Oxidoreductase</keyword>
<dbReference type="Proteomes" id="UP000193144">
    <property type="component" value="Unassembled WGS sequence"/>
</dbReference>
<dbReference type="PRINTS" id="PR00081">
    <property type="entry name" value="GDHRDH"/>
</dbReference>
<dbReference type="OrthoDB" id="191139at2759"/>
<evidence type="ECO:0000313" key="4">
    <source>
        <dbReference type="Proteomes" id="UP000193144"/>
    </source>
</evidence>
<comment type="caution">
    <text evidence="3">The sequence shown here is derived from an EMBL/GenBank/DDBJ whole genome shotgun (WGS) entry which is preliminary data.</text>
</comment>
<dbReference type="SUPFAM" id="SSF51735">
    <property type="entry name" value="NAD(P)-binding Rossmann-fold domains"/>
    <property type="match status" value="1"/>
</dbReference>
<dbReference type="InterPro" id="IPR002347">
    <property type="entry name" value="SDR_fam"/>
</dbReference>
<sequence length="309" mass="34337">MLSFDPDQDILDLAGKTVFITGGTAGLGEQTVLALSKHNPKHIYFTGRNAARASSIISQVRTISKTEVTFLECDQSSLVSVSKAASQFLAKEDYLDILICNAGVMGIPAALTKDGYEIQFGINHISHALFVDMFLPSLEKSFQRSADARVIFVASLGATHTPPGGISFQTLKKKQENLGVTAKWMRYGQSKLANILYAYELAKRYPWLTTVSLEPGTVWTGLLSNLGWVDRMLLWMGTWWKTYALHEGAYNSCWAATAERKEIESGKMYQPVGVRVRSISYMEDSDLAAKLWEWTKEELASQSESNLDL</sequence>
<gene>
    <name evidence="3" type="ORF">BCR34DRAFT_471286</name>
</gene>
<dbReference type="PANTHER" id="PTHR24320">
    <property type="entry name" value="RETINOL DEHYDROGENASE"/>
    <property type="match status" value="1"/>
</dbReference>